<dbReference type="Gene3D" id="3.30.530.20">
    <property type="match status" value="1"/>
</dbReference>
<proteinExistence type="inferred from homology"/>
<evidence type="ECO:0000259" key="2">
    <source>
        <dbReference type="Pfam" id="PF00407"/>
    </source>
</evidence>
<evidence type="ECO:0000256" key="1">
    <source>
        <dbReference type="ARBA" id="ARBA00038242"/>
    </source>
</evidence>
<dbReference type="PANTHER" id="PTHR31338">
    <property type="entry name" value="POLYKETIDE CYCLASE/DEHYDRASE AND LIPID TRANSPORT SUPERFAMILY PROTEIN"/>
    <property type="match status" value="1"/>
</dbReference>
<dbReference type="Pfam" id="PF00407">
    <property type="entry name" value="Bet_v_1"/>
    <property type="match status" value="1"/>
</dbReference>
<dbReference type="InterPro" id="IPR023393">
    <property type="entry name" value="START-like_dom_sf"/>
</dbReference>
<accession>A0A438JUL9</accession>
<dbReference type="PANTHER" id="PTHR31338:SF16">
    <property type="entry name" value="POLYKETIDE CYCLASE_DEHYDRASE AND LIPID TRANSPORT SUPERFAMILY PROTEIN"/>
    <property type="match status" value="1"/>
</dbReference>
<dbReference type="OrthoDB" id="1072116at2759"/>
<comment type="similarity">
    <text evidence="1">Belongs to the MLP family.</text>
</comment>
<reference evidence="3 4" key="1">
    <citation type="journal article" date="2018" name="PLoS Genet.">
        <title>Population sequencing reveals clonal diversity and ancestral inbreeding in the grapevine cultivar Chardonnay.</title>
        <authorList>
            <person name="Roach M.J."/>
            <person name="Johnson D.L."/>
            <person name="Bohlmann J."/>
            <person name="van Vuuren H.J."/>
            <person name="Jones S.J."/>
            <person name="Pretorius I.S."/>
            <person name="Schmidt S.A."/>
            <person name="Borneman A.R."/>
        </authorList>
    </citation>
    <scope>NUCLEOTIDE SEQUENCE [LARGE SCALE GENOMIC DNA]</scope>
    <source>
        <strain evidence="4">cv. Chardonnay</strain>
        <tissue evidence="3">Leaf</tissue>
    </source>
</reference>
<name>A0A438JUL9_VITVI</name>
<protein>
    <submittedName>
        <fullName evidence="3">MLP-like protein 43</fullName>
    </submittedName>
</protein>
<comment type="caution">
    <text evidence="3">The sequence shown here is derived from an EMBL/GenBank/DDBJ whole genome shotgun (WGS) entry which is preliminary data.</text>
</comment>
<dbReference type="AlphaFoldDB" id="A0A438JUL9"/>
<evidence type="ECO:0000313" key="3">
    <source>
        <dbReference type="EMBL" id="RVX12671.1"/>
    </source>
</evidence>
<dbReference type="GO" id="GO:0006952">
    <property type="term" value="P:defense response"/>
    <property type="evidence" value="ECO:0007669"/>
    <property type="project" value="InterPro"/>
</dbReference>
<evidence type="ECO:0000313" key="4">
    <source>
        <dbReference type="Proteomes" id="UP000288805"/>
    </source>
</evidence>
<dbReference type="Proteomes" id="UP000288805">
    <property type="component" value="Unassembled WGS sequence"/>
</dbReference>
<dbReference type="SUPFAM" id="SSF55961">
    <property type="entry name" value="Bet v1-like"/>
    <property type="match status" value="1"/>
</dbReference>
<dbReference type="InterPro" id="IPR000916">
    <property type="entry name" value="Bet_v_I/MLP"/>
</dbReference>
<feature type="domain" description="Bet v I/Major latex protein" evidence="2">
    <location>
        <begin position="4"/>
        <end position="66"/>
    </location>
</feature>
<dbReference type="EMBL" id="QGNW01000027">
    <property type="protein sequence ID" value="RVX12671.1"/>
    <property type="molecule type" value="Genomic_DNA"/>
</dbReference>
<dbReference type="InterPro" id="IPR052006">
    <property type="entry name" value="MLP-like"/>
</dbReference>
<sequence>MAQIAKMEAQVEIKSPSNKFYEVLSSKAHLLPKACPDKIKSIEVVEGDWKSAGSVKLWTYCIDRDVRKNGRYLVEREDSW</sequence>
<gene>
    <name evidence="3" type="primary">MLP43_3</name>
    <name evidence="3" type="ORF">CK203_011593</name>
</gene>
<organism evidence="3 4">
    <name type="scientific">Vitis vinifera</name>
    <name type="common">Grape</name>
    <dbReference type="NCBI Taxonomy" id="29760"/>
    <lineage>
        <taxon>Eukaryota</taxon>
        <taxon>Viridiplantae</taxon>
        <taxon>Streptophyta</taxon>
        <taxon>Embryophyta</taxon>
        <taxon>Tracheophyta</taxon>
        <taxon>Spermatophyta</taxon>
        <taxon>Magnoliopsida</taxon>
        <taxon>eudicotyledons</taxon>
        <taxon>Gunneridae</taxon>
        <taxon>Pentapetalae</taxon>
        <taxon>rosids</taxon>
        <taxon>Vitales</taxon>
        <taxon>Vitaceae</taxon>
        <taxon>Viteae</taxon>
        <taxon>Vitis</taxon>
    </lineage>
</organism>